<proteinExistence type="inferred from homology"/>
<evidence type="ECO:0000256" key="3">
    <source>
        <dbReference type="ARBA" id="ARBA00022679"/>
    </source>
</evidence>
<organism evidence="14 15">
    <name type="scientific">Ranitomeya imitator</name>
    <name type="common">mimic poison frog</name>
    <dbReference type="NCBI Taxonomy" id="111125"/>
    <lineage>
        <taxon>Eukaryota</taxon>
        <taxon>Metazoa</taxon>
        <taxon>Chordata</taxon>
        <taxon>Craniata</taxon>
        <taxon>Vertebrata</taxon>
        <taxon>Euteleostomi</taxon>
        <taxon>Amphibia</taxon>
        <taxon>Batrachia</taxon>
        <taxon>Anura</taxon>
        <taxon>Neobatrachia</taxon>
        <taxon>Hyloidea</taxon>
        <taxon>Dendrobatidae</taxon>
        <taxon>Dendrobatinae</taxon>
        <taxon>Ranitomeya</taxon>
    </lineage>
</organism>
<keyword evidence="5" id="KW-0735">Signal-anchor</keyword>
<dbReference type="EC" id="2.8.2.-" evidence="11"/>
<dbReference type="EMBL" id="CAUEEQ010017671">
    <property type="protein sequence ID" value="CAJ0940612.1"/>
    <property type="molecule type" value="Genomic_DNA"/>
</dbReference>
<keyword evidence="6 12" id="KW-1133">Transmembrane helix</keyword>
<keyword evidence="7" id="KW-0333">Golgi apparatus</keyword>
<evidence type="ECO:0000256" key="10">
    <source>
        <dbReference type="ARBA" id="ARBA00023277"/>
    </source>
</evidence>
<evidence type="ECO:0000313" key="15">
    <source>
        <dbReference type="Proteomes" id="UP001176940"/>
    </source>
</evidence>
<accession>A0ABN9LFQ9</accession>
<dbReference type="PANTHER" id="PTHR10704:SF4">
    <property type="entry name" value="CARBOHYDRATE SULFOTRANSFERASE 6"/>
    <property type="match status" value="1"/>
</dbReference>
<evidence type="ECO:0000256" key="5">
    <source>
        <dbReference type="ARBA" id="ARBA00022968"/>
    </source>
</evidence>
<feature type="transmembrane region" description="Helical" evidence="12">
    <location>
        <begin position="38"/>
        <end position="59"/>
    </location>
</feature>
<comment type="caution">
    <text evidence="14">The sequence shown here is derived from an EMBL/GenBank/DDBJ whole genome shotgun (WGS) entry which is preliminary data.</text>
</comment>
<dbReference type="Proteomes" id="UP001176940">
    <property type="component" value="Unassembled WGS sequence"/>
</dbReference>
<evidence type="ECO:0000256" key="6">
    <source>
        <dbReference type="ARBA" id="ARBA00022989"/>
    </source>
</evidence>
<evidence type="ECO:0000256" key="7">
    <source>
        <dbReference type="ARBA" id="ARBA00023034"/>
    </source>
</evidence>
<evidence type="ECO:0000256" key="12">
    <source>
        <dbReference type="SAM" id="Phobius"/>
    </source>
</evidence>
<evidence type="ECO:0000256" key="1">
    <source>
        <dbReference type="ARBA" id="ARBA00004323"/>
    </source>
</evidence>
<comment type="subcellular location">
    <subcellularLocation>
        <location evidence="1">Golgi apparatus membrane</location>
        <topology evidence="1">Single-pass type II membrane protein</topology>
    </subcellularLocation>
</comment>
<name>A0ABN9LFQ9_9NEOB</name>
<dbReference type="InterPro" id="IPR016469">
    <property type="entry name" value="Carbohydrate_sulfotransferase"/>
</dbReference>
<evidence type="ECO:0000256" key="8">
    <source>
        <dbReference type="ARBA" id="ARBA00023136"/>
    </source>
</evidence>
<reference evidence="14" key="1">
    <citation type="submission" date="2023-07" db="EMBL/GenBank/DDBJ databases">
        <authorList>
            <person name="Stuckert A."/>
        </authorList>
    </citation>
    <scope>NUCLEOTIDE SEQUENCE</scope>
</reference>
<dbReference type="InterPro" id="IPR027417">
    <property type="entry name" value="P-loop_NTPase"/>
</dbReference>
<keyword evidence="10" id="KW-0119">Carbohydrate metabolism</keyword>
<dbReference type="Gene3D" id="3.40.50.300">
    <property type="entry name" value="P-loop containing nucleotide triphosphate hydrolases"/>
    <property type="match status" value="1"/>
</dbReference>
<sequence length="418" mass="48305">MEKRQNMKGRPRIIGLCVGITGHVDVRVRGHLETMARIRVMGCVITVVIFLQIIFLVNFHQKSYVNSPTTEGQPRKVHLLILSTWRSGSSFLGQIFSQHPDVFYLMEPAWHVWKSLPRYSAHVLHMAVRDMVRSVFKCDMSVFDTYIETKNKVWNLFHWYSNTALCSPPACDSFSRSNITNGTACRKLCGNHSFSKVEEACEKYSHIVVKELRFLDITVLYPLLKDPSLNLKILHLVRDPRAVGKSRGQTPRALAGDNGVVLDTNGTKINDTNYEVLQKICESHVNMYKTATHKPPPFLKGKYMLVRYEDLVRNPLEKVEEMYKFANLQLMDHLSQWIYDITHGDGQGKRKEAFETTPRDARNVSEVWRNVLRFPKVRQIQAVCKEAMAAFRYQFMSSEAEQKDKSRDFILPLYITMP</sequence>
<comment type="similarity">
    <text evidence="2">Belongs to the sulfotransferase 1 family. Gal/GlcNAc/GalNAc subfamily.</text>
</comment>
<keyword evidence="3 11" id="KW-0808">Transferase</keyword>
<dbReference type="InterPro" id="IPR000863">
    <property type="entry name" value="Sulfotransferase_dom"/>
</dbReference>
<evidence type="ECO:0000259" key="13">
    <source>
        <dbReference type="Pfam" id="PF00685"/>
    </source>
</evidence>
<protein>
    <recommendedName>
        <fullName evidence="11">Sulfotransferase</fullName>
        <ecNumber evidence="11">2.8.2.-</ecNumber>
    </recommendedName>
</protein>
<dbReference type="PIRSF" id="PIRSF005883">
    <property type="entry name" value="Carbohydrate_sulfotransferase"/>
    <property type="match status" value="1"/>
</dbReference>
<dbReference type="InterPro" id="IPR051135">
    <property type="entry name" value="Gal/GlcNAc/GalNAc_ST"/>
</dbReference>
<feature type="domain" description="Sulfotransferase" evidence="13">
    <location>
        <begin position="78"/>
        <end position="391"/>
    </location>
</feature>
<evidence type="ECO:0000256" key="2">
    <source>
        <dbReference type="ARBA" id="ARBA00005530"/>
    </source>
</evidence>
<dbReference type="SUPFAM" id="SSF52540">
    <property type="entry name" value="P-loop containing nucleoside triphosphate hydrolases"/>
    <property type="match status" value="1"/>
</dbReference>
<keyword evidence="4 12" id="KW-0812">Transmembrane</keyword>
<keyword evidence="8 12" id="KW-0472">Membrane</keyword>
<evidence type="ECO:0000313" key="14">
    <source>
        <dbReference type="EMBL" id="CAJ0940612.1"/>
    </source>
</evidence>
<dbReference type="PANTHER" id="PTHR10704">
    <property type="entry name" value="CARBOHYDRATE SULFOTRANSFERASE"/>
    <property type="match status" value="1"/>
</dbReference>
<keyword evidence="9" id="KW-0325">Glycoprotein</keyword>
<evidence type="ECO:0000256" key="9">
    <source>
        <dbReference type="ARBA" id="ARBA00023180"/>
    </source>
</evidence>
<keyword evidence="15" id="KW-1185">Reference proteome</keyword>
<evidence type="ECO:0000256" key="11">
    <source>
        <dbReference type="RuleBase" id="RU361155"/>
    </source>
</evidence>
<dbReference type="Pfam" id="PF00685">
    <property type="entry name" value="Sulfotransfer_1"/>
    <property type="match status" value="1"/>
</dbReference>
<gene>
    <name evidence="14" type="ORF">RIMI_LOCUS8770687</name>
</gene>
<evidence type="ECO:0000256" key="4">
    <source>
        <dbReference type="ARBA" id="ARBA00022692"/>
    </source>
</evidence>